<evidence type="ECO:0000256" key="1">
    <source>
        <dbReference type="SAM" id="Phobius"/>
    </source>
</evidence>
<name>A0ABU5DGZ3_9BURK</name>
<reference evidence="2 3" key="1">
    <citation type="submission" date="2023-11" db="EMBL/GenBank/DDBJ databases">
        <title>Paucibacter sp. nov., isolated from fresh soil in Korea.</title>
        <authorList>
            <person name="Le N.T.T."/>
        </authorList>
    </citation>
    <scope>NUCLEOTIDE SEQUENCE [LARGE SCALE GENOMIC DNA]</scope>
    <source>
        <strain evidence="2 3">R3-3</strain>
    </source>
</reference>
<keyword evidence="1" id="KW-0812">Transmembrane</keyword>
<keyword evidence="3" id="KW-1185">Reference proteome</keyword>
<sequence length="308" mass="31939">MNFTIPERLRPQDVPVLDAPVASTLHHHEHPVCWRAVLAGAAGAAALSLILLVLGMGLGLSAVSPWQQVGITAGTFGLATILWITLTQVAASGLGGYLAGRLRRGWQRASLDETHFRDTAHGFLAWSVATLATAACLTTAIGSVLGTSAQTGGALLGGAAATAATAASTGTPSRYFEAALFRPAPNMQASGEPVPAGTLTEIADIFRNAGRSPTLPPADQTYVAQLVAQHDGISQQDAEKRVADTYAAVQTTLQRAQLAADDARKAGAYGALWLFVSLLLGAFTASLAATFGGRQRDRDESLLNTNLS</sequence>
<feature type="transmembrane region" description="Helical" evidence="1">
    <location>
        <begin position="123"/>
        <end position="145"/>
    </location>
</feature>
<feature type="transmembrane region" description="Helical" evidence="1">
    <location>
        <begin position="271"/>
        <end position="291"/>
    </location>
</feature>
<comment type="caution">
    <text evidence="2">The sequence shown here is derived from an EMBL/GenBank/DDBJ whole genome shotgun (WGS) entry which is preliminary data.</text>
</comment>
<dbReference type="EMBL" id="JAXCLA010000004">
    <property type="protein sequence ID" value="MDY0745419.1"/>
    <property type="molecule type" value="Genomic_DNA"/>
</dbReference>
<evidence type="ECO:0008006" key="4">
    <source>
        <dbReference type="Google" id="ProtNLM"/>
    </source>
</evidence>
<protein>
    <recommendedName>
        <fullName evidence="4">Transmembrane protein</fullName>
    </recommendedName>
</protein>
<feature type="transmembrane region" description="Helical" evidence="1">
    <location>
        <begin position="80"/>
        <end position="102"/>
    </location>
</feature>
<dbReference type="RefSeq" id="WP_320423325.1">
    <property type="nucleotide sequence ID" value="NZ_JAXCLA010000004.1"/>
</dbReference>
<evidence type="ECO:0000313" key="3">
    <source>
        <dbReference type="Proteomes" id="UP001285263"/>
    </source>
</evidence>
<dbReference type="Proteomes" id="UP001285263">
    <property type="component" value="Unassembled WGS sequence"/>
</dbReference>
<feature type="transmembrane region" description="Helical" evidence="1">
    <location>
        <begin position="36"/>
        <end position="60"/>
    </location>
</feature>
<organism evidence="2 3">
    <name type="scientific">Roseateles agri</name>
    <dbReference type="NCBI Taxonomy" id="3098619"/>
    <lineage>
        <taxon>Bacteria</taxon>
        <taxon>Pseudomonadati</taxon>
        <taxon>Pseudomonadota</taxon>
        <taxon>Betaproteobacteria</taxon>
        <taxon>Burkholderiales</taxon>
        <taxon>Sphaerotilaceae</taxon>
        <taxon>Roseateles</taxon>
    </lineage>
</organism>
<accession>A0ABU5DGZ3</accession>
<gene>
    <name evidence="2" type="ORF">SNE35_12930</name>
</gene>
<evidence type="ECO:0000313" key="2">
    <source>
        <dbReference type="EMBL" id="MDY0745419.1"/>
    </source>
</evidence>
<keyword evidence="1" id="KW-1133">Transmembrane helix</keyword>
<proteinExistence type="predicted"/>
<keyword evidence="1" id="KW-0472">Membrane</keyword>